<organism evidence="1 2">
    <name type="scientific">Campylobacter showae RM3277</name>
    <dbReference type="NCBI Taxonomy" id="553219"/>
    <lineage>
        <taxon>Bacteria</taxon>
        <taxon>Pseudomonadati</taxon>
        <taxon>Campylobacterota</taxon>
        <taxon>Epsilonproteobacteria</taxon>
        <taxon>Campylobacterales</taxon>
        <taxon>Campylobacteraceae</taxon>
        <taxon>Campylobacter</taxon>
    </lineage>
</organism>
<accession>C6REY7</accession>
<keyword evidence="2" id="KW-1185">Reference proteome</keyword>
<sequence>MAYSYEKLAPFLIKLKPIFDANKQKSNTAQDLFLIKLGTRKLRR</sequence>
<protein>
    <submittedName>
        <fullName evidence="1">Uncharacterized protein</fullName>
    </submittedName>
</protein>
<reference evidence="1 2" key="1">
    <citation type="submission" date="2009-07" db="EMBL/GenBank/DDBJ databases">
        <authorList>
            <person name="Madupu R."/>
            <person name="Sebastian Y."/>
            <person name="Durkin A.S."/>
            <person name="Torralba M."/>
            <person name="Methe B."/>
            <person name="Sutton G.G."/>
            <person name="Strausberg R.L."/>
            <person name="Nelson K.E."/>
        </authorList>
    </citation>
    <scope>NUCLEOTIDE SEQUENCE [LARGE SCALE GENOMIC DNA]</scope>
    <source>
        <strain evidence="1 2">RM3277</strain>
    </source>
</reference>
<proteinExistence type="predicted"/>
<dbReference type="AlphaFoldDB" id="C6REY7"/>
<evidence type="ECO:0000313" key="2">
    <source>
        <dbReference type="Proteomes" id="UP000003107"/>
    </source>
</evidence>
<gene>
    <name evidence="1" type="ORF">CAMSH0001_1721</name>
</gene>
<dbReference type="STRING" id="553219.CAMSH0001_1721"/>
<name>C6REY7_9BACT</name>
<dbReference type="Proteomes" id="UP000003107">
    <property type="component" value="Unassembled WGS sequence"/>
</dbReference>
<comment type="caution">
    <text evidence="1">The sequence shown here is derived from an EMBL/GenBank/DDBJ whole genome shotgun (WGS) entry which is preliminary data.</text>
</comment>
<dbReference type="EMBL" id="ACVQ01000016">
    <property type="protein sequence ID" value="EET80118.1"/>
    <property type="molecule type" value="Genomic_DNA"/>
</dbReference>
<evidence type="ECO:0000313" key="1">
    <source>
        <dbReference type="EMBL" id="EET80118.1"/>
    </source>
</evidence>